<dbReference type="Pfam" id="PF10710">
    <property type="entry name" value="DUF2512"/>
    <property type="match status" value="1"/>
</dbReference>
<accession>A0A0V8JF63</accession>
<comment type="caution">
    <text evidence="2">The sequence shown here is derived from an EMBL/GenBank/DDBJ whole genome shotgun (WGS) entry which is preliminary data.</text>
</comment>
<dbReference type="OrthoDB" id="1926204at2"/>
<feature type="transmembrane region" description="Helical" evidence="1">
    <location>
        <begin position="86"/>
        <end position="103"/>
    </location>
</feature>
<evidence type="ECO:0000313" key="3">
    <source>
        <dbReference type="Proteomes" id="UP000054099"/>
    </source>
</evidence>
<evidence type="ECO:0008006" key="4">
    <source>
        <dbReference type="Google" id="ProtNLM"/>
    </source>
</evidence>
<evidence type="ECO:0000256" key="1">
    <source>
        <dbReference type="SAM" id="Phobius"/>
    </source>
</evidence>
<dbReference type="Proteomes" id="UP000054099">
    <property type="component" value="Unassembled WGS sequence"/>
</dbReference>
<protein>
    <recommendedName>
        <fullName evidence="4">DUF2512 family protein</fullName>
    </recommendedName>
</protein>
<dbReference type="RefSeq" id="WP_061970549.1">
    <property type="nucleotide sequence ID" value="NZ_FMAV01000001.1"/>
</dbReference>
<keyword evidence="1" id="KW-0472">Membrane</keyword>
<feature type="transmembrane region" description="Helical" evidence="1">
    <location>
        <begin position="30"/>
        <end position="49"/>
    </location>
</feature>
<keyword evidence="1" id="KW-1133">Transmembrane helix</keyword>
<keyword evidence="1" id="KW-0812">Transmembrane</keyword>
<name>A0A0V8JF63_9BACL</name>
<feature type="transmembrane region" description="Helical" evidence="1">
    <location>
        <begin position="56"/>
        <end position="74"/>
    </location>
</feature>
<keyword evidence="3" id="KW-1185">Reference proteome</keyword>
<reference evidence="2 3" key="1">
    <citation type="journal article" date="2014" name="Antonie Van Leeuwenhoek">
        <title>Fictibacillus enclensis sp. nov., isolated from marine sediment.</title>
        <authorList>
            <person name="Dastager S.G."/>
            <person name="Mawlankar R."/>
            <person name="Srinivasan K."/>
            <person name="Tang S.K."/>
            <person name="Lee J.C."/>
            <person name="Ramana V.V."/>
            <person name="Shouche Y.S."/>
        </authorList>
    </citation>
    <scope>NUCLEOTIDE SEQUENCE [LARGE SCALE GENOMIC DNA]</scope>
    <source>
        <strain evidence="2 3">NIO-1003</strain>
    </source>
</reference>
<dbReference type="InterPro" id="IPR019649">
    <property type="entry name" value="DUF2512"/>
</dbReference>
<dbReference type="EMBL" id="LNQN01000001">
    <property type="protein sequence ID" value="KSU85533.1"/>
    <property type="molecule type" value="Genomic_DNA"/>
</dbReference>
<gene>
    <name evidence="2" type="ORF">AS030_08560</name>
</gene>
<proteinExistence type="predicted"/>
<evidence type="ECO:0000313" key="2">
    <source>
        <dbReference type="EMBL" id="KSU85533.1"/>
    </source>
</evidence>
<dbReference type="AlphaFoldDB" id="A0A0V8JF63"/>
<feature type="transmembrane region" description="Helical" evidence="1">
    <location>
        <begin position="5"/>
        <end position="24"/>
    </location>
</feature>
<organism evidence="2 3">
    <name type="scientific">Fictibacillus enclensis</name>
    <dbReference type="NCBI Taxonomy" id="1017270"/>
    <lineage>
        <taxon>Bacteria</taxon>
        <taxon>Bacillati</taxon>
        <taxon>Bacillota</taxon>
        <taxon>Bacilli</taxon>
        <taxon>Bacillales</taxon>
        <taxon>Fictibacillaceae</taxon>
        <taxon>Fictibacillus</taxon>
    </lineage>
</organism>
<sequence length="118" mass="13345">MSSLIIKLIAIPVVLILSAVFLPGVHFEDYWQIAVVAITLAVLGVPLEYFVLRKGVLWISVLIDVMVSWILVYYASNFQWEASMTWYGALLTSLLLGVLEYVTHRFLLATHRAHSEPI</sequence>